<evidence type="ECO:0000313" key="10">
    <source>
        <dbReference type="Proteomes" id="UP000034684"/>
    </source>
</evidence>
<comment type="similarity">
    <text evidence="2">Belongs to the monovalent cation:proton antiporter 2 (CPA2) transporter (TC 2.A.37) family.</text>
</comment>
<name>A0A0G1RJI7_UNCKA</name>
<dbReference type="InterPro" id="IPR006153">
    <property type="entry name" value="Cation/H_exchanger_TM"/>
</dbReference>
<keyword evidence="4 7" id="KW-0812">Transmembrane</keyword>
<feature type="transmembrane region" description="Helical" evidence="7">
    <location>
        <begin position="178"/>
        <end position="201"/>
    </location>
</feature>
<comment type="caution">
    <text evidence="9">The sequence shown here is derived from an EMBL/GenBank/DDBJ whole genome shotgun (WGS) entry which is preliminary data.</text>
</comment>
<feature type="transmembrane region" description="Helical" evidence="7">
    <location>
        <begin position="115"/>
        <end position="134"/>
    </location>
</feature>
<feature type="transmembrane region" description="Helical" evidence="7">
    <location>
        <begin position="56"/>
        <end position="74"/>
    </location>
</feature>
<feature type="transmembrane region" description="Helical" evidence="7">
    <location>
        <begin position="321"/>
        <end position="344"/>
    </location>
</feature>
<feature type="non-terminal residue" evidence="9">
    <location>
        <position position="1"/>
    </location>
</feature>
<dbReference type="GO" id="GO:0006813">
    <property type="term" value="P:potassium ion transport"/>
    <property type="evidence" value="ECO:0007669"/>
    <property type="project" value="InterPro"/>
</dbReference>
<keyword evidence="5 7" id="KW-1133">Transmembrane helix</keyword>
<dbReference type="PANTHER" id="PTHR42751">
    <property type="entry name" value="SODIUM/HYDROGEN EXCHANGER FAMILY/TRKA DOMAIN PROTEIN"/>
    <property type="match status" value="1"/>
</dbReference>
<evidence type="ECO:0000256" key="1">
    <source>
        <dbReference type="ARBA" id="ARBA00004141"/>
    </source>
</evidence>
<dbReference type="SUPFAM" id="SSF51735">
    <property type="entry name" value="NAD(P)-binding Rossmann-fold domains"/>
    <property type="match status" value="1"/>
</dbReference>
<evidence type="ECO:0000256" key="3">
    <source>
        <dbReference type="ARBA" id="ARBA00022448"/>
    </source>
</evidence>
<feature type="transmembrane region" description="Helical" evidence="7">
    <location>
        <begin position="86"/>
        <end position="109"/>
    </location>
</feature>
<dbReference type="Pfam" id="PF02254">
    <property type="entry name" value="TrkA_N"/>
    <property type="match status" value="1"/>
</dbReference>
<protein>
    <submittedName>
        <fullName evidence="9">Transporter, CPA2 family</fullName>
    </submittedName>
</protein>
<evidence type="ECO:0000256" key="2">
    <source>
        <dbReference type="ARBA" id="ARBA00005551"/>
    </source>
</evidence>
<evidence type="ECO:0000256" key="5">
    <source>
        <dbReference type="ARBA" id="ARBA00022989"/>
    </source>
</evidence>
<keyword evidence="3" id="KW-0813">Transport</keyword>
<evidence type="ECO:0000259" key="8">
    <source>
        <dbReference type="PROSITE" id="PS51201"/>
    </source>
</evidence>
<accession>A0A0G1RJI7</accession>
<dbReference type="GO" id="GO:0016020">
    <property type="term" value="C:membrane"/>
    <property type="evidence" value="ECO:0007669"/>
    <property type="project" value="UniProtKB-SubCell"/>
</dbReference>
<evidence type="ECO:0000256" key="4">
    <source>
        <dbReference type="ARBA" id="ARBA00022692"/>
    </source>
</evidence>
<feature type="transmembrane region" description="Helical" evidence="7">
    <location>
        <begin position="350"/>
        <end position="370"/>
    </location>
</feature>
<dbReference type="Pfam" id="PF00999">
    <property type="entry name" value="Na_H_Exchanger"/>
    <property type="match status" value="1"/>
</dbReference>
<dbReference type="PANTHER" id="PTHR42751:SF3">
    <property type="entry name" value="SODIUM_GLUTAMATE SYMPORTER"/>
    <property type="match status" value="1"/>
</dbReference>
<dbReference type="InterPro" id="IPR038770">
    <property type="entry name" value="Na+/solute_symporter_sf"/>
</dbReference>
<feature type="transmembrane region" description="Helical" evidence="7">
    <location>
        <begin position="287"/>
        <end position="309"/>
    </location>
</feature>
<proteinExistence type="inferred from homology"/>
<gene>
    <name evidence="9" type="ORF">UX79_C0017G0001</name>
</gene>
<keyword evidence="6 7" id="KW-0472">Membrane</keyword>
<evidence type="ECO:0000256" key="6">
    <source>
        <dbReference type="ARBA" id="ARBA00023136"/>
    </source>
</evidence>
<feature type="transmembrane region" description="Helical" evidence="7">
    <location>
        <begin position="30"/>
        <end position="50"/>
    </location>
</feature>
<dbReference type="GO" id="GO:1902600">
    <property type="term" value="P:proton transmembrane transport"/>
    <property type="evidence" value="ECO:0007669"/>
    <property type="project" value="InterPro"/>
</dbReference>
<feature type="transmembrane region" description="Helical" evidence="7">
    <location>
        <begin position="213"/>
        <end position="232"/>
    </location>
</feature>
<dbReference type="GO" id="GO:0015297">
    <property type="term" value="F:antiporter activity"/>
    <property type="evidence" value="ECO:0007669"/>
    <property type="project" value="InterPro"/>
</dbReference>
<dbReference type="AlphaFoldDB" id="A0A0G1RJI7"/>
<dbReference type="InterPro" id="IPR003148">
    <property type="entry name" value="RCK_N"/>
</dbReference>
<comment type="subcellular location">
    <subcellularLocation>
        <location evidence="1">Membrane</location>
        <topology evidence="1">Multi-pass membrane protein</topology>
    </subcellularLocation>
</comment>
<feature type="transmembrane region" description="Helical" evidence="7">
    <location>
        <begin position="146"/>
        <end position="166"/>
    </location>
</feature>
<organism evidence="9 10">
    <name type="scientific">candidate division WWE3 bacterium GW2011_GWB1_47_11</name>
    <dbReference type="NCBI Taxonomy" id="1619117"/>
    <lineage>
        <taxon>Bacteria</taxon>
        <taxon>Katanobacteria</taxon>
    </lineage>
</organism>
<evidence type="ECO:0000256" key="7">
    <source>
        <dbReference type="SAM" id="Phobius"/>
    </source>
</evidence>
<dbReference type="PROSITE" id="PS51201">
    <property type="entry name" value="RCK_N"/>
    <property type="match status" value="1"/>
</dbReference>
<sequence>PMNTFLELSLIILLATAVCAVVRLLKQPIIIGYILTGILIGPQVLGLTGSESSINAFSQVGIAILLFIVGLGLSPKVLKEVGKPSLSMGLGQVVITAAFGFILAAILGFSQIESLYLGMALTFSSTVIVLKLLSDRHDLEKLYGRISIGVLLVQDVTAAVVLIFVSAFSNGNVPPTSLLLLVVKGVGITGLLVLVALYILPRLSTFFARSQEYLFLFSMGWGLGVATLFSFLGLSVEIGALIAGVTLSVSPYNQEIAAKLRPLRDFFIILFFVYLGSNMVVDSLLGVLFPALVLSGFVLLFKPLAVMILSRFMGYGKKTGFYVGISLAQVSEFSLILVLLGIKVGHLGNSVLSVITIVALVTIAVSAYLITQADALYVRASSYLGIFDVKHAAKEVDSLDAYDVILFGCNRVGYDFLKIFKELGESFLVVDFDPDVIKVLDKIGVNHRYGDAEDGEFLDELGLAGAKMVVSTIPDFDANAFLVTKVRQMNKVAIVILLAHDIDHALRLYDLGASYVILPHFVGGHFAAMLSKKHGFDAGSFAQERDKHIEYLRERKSLGHVHPRV</sequence>
<dbReference type="InterPro" id="IPR036291">
    <property type="entry name" value="NAD(P)-bd_dom_sf"/>
</dbReference>
<dbReference type="Gene3D" id="3.40.50.720">
    <property type="entry name" value="NAD(P)-binding Rossmann-like Domain"/>
    <property type="match status" value="1"/>
</dbReference>
<dbReference type="Gene3D" id="1.20.1530.20">
    <property type="match status" value="1"/>
</dbReference>
<feature type="transmembrane region" description="Helical" evidence="7">
    <location>
        <begin position="266"/>
        <end position="281"/>
    </location>
</feature>
<evidence type="ECO:0000313" key="9">
    <source>
        <dbReference type="EMBL" id="KKU57237.1"/>
    </source>
</evidence>
<feature type="domain" description="RCK N-terminal" evidence="8">
    <location>
        <begin position="401"/>
        <end position="518"/>
    </location>
</feature>
<dbReference type="EMBL" id="LCNN01000017">
    <property type="protein sequence ID" value="KKU57237.1"/>
    <property type="molecule type" value="Genomic_DNA"/>
</dbReference>
<feature type="transmembrane region" description="Helical" evidence="7">
    <location>
        <begin position="6"/>
        <end position="25"/>
    </location>
</feature>
<dbReference type="Proteomes" id="UP000034684">
    <property type="component" value="Unassembled WGS sequence"/>
</dbReference>
<reference evidence="9 10" key="1">
    <citation type="journal article" date="2015" name="Nature">
        <title>rRNA introns, odd ribosomes, and small enigmatic genomes across a large radiation of phyla.</title>
        <authorList>
            <person name="Brown C.T."/>
            <person name="Hug L.A."/>
            <person name="Thomas B.C."/>
            <person name="Sharon I."/>
            <person name="Castelle C.J."/>
            <person name="Singh A."/>
            <person name="Wilkins M.J."/>
            <person name="Williams K.H."/>
            <person name="Banfield J.F."/>
        </authorList>
    </citation>
    <scope>NUCLEOTIDE SEQUENCE [LARGE SCALE GENOMIC DNA]</scope>
</reference>